<protein>
    <submittedName>
        <fullName evidence="1">Uncharacterized protein</fullName>
    </submittedName>
</protein>
<dbReference type="AlphaFoldDB" id="A0A0F9KD96"/>
<proteinExistence type="predicted"/>
<dbReference type="EMBL" id="LAZR01013845">
    <property type="protein sequence ID" value="KKM20083.1"/>
    <property type="molecule type" value="Genomic_DNA"/>
</dbReference>
<evidence type="ECO:0000313" key="1">
    <source>
        <dbReference type="EMBL" id="KKM20083.1"/>
    </source>
</evidence>
<sequence>MSEEVIAPIGRILRELGKLRTSAYDDLIKLPATDPMKKVLTDIDSIFSRTEEEIIKASAGVVRRRLWPLPSPREIDLPGLGKIREITSRFPGGGSVTMIGRFRQ</sequence>
<gene>
    <name evidence="1" type="ORF">LCGC14_1649150</name>
</gene>
<organism evidence="1">
    <name type="scientific">marine sediment metagenome</name>
    <dbReference type="NCBI Taxonomy" id="412755"/>
    <lineage>
        <taxon>unclassified sequences</taxon>
        <taxon>metagenomes</taxon>
        <taxon>ecological metagenomes</taxon>
    </lineage>
</organism>
<name>A0A0F9KD96_9ZZZZ</name>
<comment type="caution">
    <text evidence="1">The sequence shown here is derived from an EMBL/GenBank/DDBJ whole genome shotgun (WGS) entry which is preliminary data.</text>
</comment>
<accession>A0A0F9KD96</accession>
<reference evidence="1" key="1">
    <citation type="journal article" date="2015" name="Nature">
        <title>Complex archaea that bridge the gap between prokaryotes and eukaryotes.</title>
        <authorList>
            <person name="Spang A."/>
            <person name="Saw J.H."/>
            <person name="Jorgensen S.L."/>
            <person name="Zaremba-Niedzwiedzka K."/>
            <person name="Martijn J."/>
            <person name="Lind A.E."/>
            <person name="van Eijk R."/>
            <person name="Schleper C."/>
            <person name="Guy L."/>
            <person name="Ettema T.J."/>
        </authorList>
    </citation>
    <scope>NUCLEOTIDE SEQUENCE</scope>
</reference>